<evidence type="ECO:0000313" key="1">
    <source>
        <dbReference type="EMBL" id="BBH53635.1"/>
    </source>
</evidence>
<dbReference type="KEGG" id="sbf:JCM31447_20820"/>
<keyword evidence="2" id="KW-1185">Reference proteome</keyword>
<proteinExistence type="predicted"/>
<evidence type="ECO:0000313" key="2">
    <source>
        <dbReference type="Proteomes" id="UP000291236"/>
    </source>
</evidence>
<reference evidence="1 2" key="1">
    <citation type="submission" date="2018-12" db="EMBL/GenBank/DDBJ databases">
        <title>Rubrispira sanarue gen. nov., sp., nov., a member of the order Silvanigrellales, isolated from a brackish lake in Hamamatsu Japan.</title>
        <authorList>
            <person name="Maejima Y."/>
            <person name="Iino T."/>
            <person name="Muraguchi Y."/>
            <person name="Fukuda K."/>
            <person name="Nojiri H."/>
            <person name="Ohkuma M."/>
            <person name="Moriuchi R."/>
            <person name="Dohra H."/>
            <person name="Kimbara K."/>
            <person name="Shintani M."/>
        </authorList>
    </citation>
    <scope>NUCLEOTIDE SEQUENCE [LARGE SCALE GENOMIC DNA]</scope>
    <source>
        <strain evidence="1 2">RF1110005</strain>
    </source>
</reference>
<organism evidence="1 2">
    <name type="scientific">Fluviispira sanaruensis</name>
    <dbReference type="NCBI Taxonomy" id="2493639"/>
    <lineage>
        <taxon>Bacteria</taxon>
        <taxon>Pseudomonadati</taxon>
        <taxon>Bdellovibrionota</taxon>
        <taxon>Oligoflexia</taxon>
        <taxon>Silvanigrellales</taxon>
        <taxon>Silvanigrellaceae</taxon>
        <taxon>Fluviispira</taxon>
    </lineage>
</organism>
<gene>
    <name evidence="1" type="ORF">JCM31447_20820</name>
</gene>
<accession>A0A4P2VVQ8</accession>
<protein>
    <submittedName>
        <fullName evidence="1">Uncharacterized protein</fullName>
    </submittedName>
</protein>
<dbReference type="Proteomes" id="UP000291236">
    <property type="component" value="Chromosome"/>
</dbReference>
<sequence>MLNSCNIAKNDPKKALNTISSPFYSIESSADTLQFTYQDLNPYIVNGLAWTPLVLPIKENILIQQSDFLSAFWQEKDDPVLPPIDGSCSFINNPINEEKNAQKGPLKLVNFSSDSADPSKDAGEIFFLLNSETLDPFAMLKLNIYGQAKCFISQKNYRISSGFGKLRNEKDAQTNASQQSVPFSEYSYLSFLPQRVDGIYEGDLVRIGRSLSANVWTNLKDKYNEGGFFIPTKISNDLFVSGNFQSKKMGVDEFMQTSILVGNTPFKVKLETSTYQIAIFRKNKMVCLKSIELKPEEVYDFTCFPNEGQTEDDIFENEGQNFYFDPTFYPFSILDSIHFQRWAFSFPNNFLVTSPLNIRNDYYKEDEHTNFQKEFQFLFQNSNNKLTSILGKKYNILNFDKINKQSLDQYYLGVNSSIFSSYINTVQNYPKDIDLIGIPLGAVGEKSLALGAVPFSAFTKFTKQNLGEDFLSMSNVQASNGTLIKIFEPLPITNNGGVLTSFIQQRFRFRVVIPPWNSTNIVEMYINGKIHRRWILDRGDISKAYSQSIEDVTNEKGSFSVRWIAWGEDYLPDFLTGSKNTLPLMITRDYCIDTLGDGICHMELQK</sequence>
<name>A0A4P2VVQ8_FLUSA</name>
<dbReference type="EMBL" id="AP019368">
    <property type="protein sequence ID" value="BBH53635.1"/>
    <property type="molecule type" value="Genomic_DNA"/>
</dbReference>
<dbReference type="AlphaFoldDB" id="A0A4P2VVQ8"/>